<reference evidence="2" key="1">
    <citation type="journal article" date="2023" name="G3 (Bethesda)">
        <title>Genome assembly and association tests identify interacting loci associated with vigor, precocity, and sex in interspecific pistachio rootstocks.</title>
        <authorList>
            <person name="Palmer W."/>
            <person name="Jacygrad E."/>
            <person name="Sagayaradj S."/>
            <person name="Cavanaugh K."/>
            <person name="Han R."/>
            <person name="Bertier L."/>
            <person name="Beede B."/>
            <person name="Kafkas S."/>
            <person name="Golino D."/>
            <person name="Preece J."/>
            <person name="Michelmore R."/>
        </authorList>
    </citation>
    <scope>NUCLEOTIDE SEQUENCE [LARGE SCALE GENOMIC DNA]</scope>
</reference>
<evidence type="ECO:0000313" key="2">
    <source>
        <dbReference type="Proteomes" id="UP001163603"/>
    </source>
</evidence>
<proteinExistence type="predicted"/>
<keyword evidence="2" id="KW-1185">Reference proteome</keyword>
<accession>A0ACC0YZ12</accession>
<dbReference type="Proteomes" id="UP001163603">
    <property type="component" value="Chromosome 4"/>
</dbReference>
<sequence length="778" mass="89019">MAFHHSHNLTISSSSLSGAVDPRSKFITDAKTTSLHLNSAKEKIKKLFDKIDLSVSSYDTACVAMVPSPDSPQTPCFPQCVNWLLDNQLHDGSWGLPQRPSWLVKDALSCTLACVLALKRWGIGEEQMSKGIKFIESNFASINDEMQHTPIGFEIIFPGMIECAKDLNLNLPLKEREIDAMIHRRHSELRRIYLEGRKEYLAYVSEGMGKLQDWEMVMNYQRKNGSLFNSPSTTAAALSHIQDAGCLHYIRTILENFGDAVPTVYPFDMYARLFMVESLESLGIGQHFKNEIRSVLDETCRYWLQGEEEVLLDPATCVMAFRLLRVNGYDVSSDPLTKFAEEDQFFNSLGGCLKDISAVLELYKASQMIIYPDELLLEKQNLWSRQFLEQELSRGSIHSDRLGKQVEYALKFPYHSQLERLAHRRNTELYSVDDIMILKTSYRSLNIGNEYIQQLAVDDFNICQSILQEELKHLERWVAENRLDRLKFARQKLAYCYFSGAATLFSPELSNARISWAKNGVLTTVVDDFFDVGGSIEELVNLVELVEKWNVEEGINCCSEEVRIIYSAIHSTICEIGEKAFTWQGRDVTSHVVEIWLNLLKSMLKEAEWLRNKSVPTVDEYMENAYVSFALGPIVLPAVYLVGPKLPEESVRHLEFHNLYKLMSTCGRLLNDIGGFERESKEGKLNAVSLQIIHSDGVITEEEAMQKMRSLINSNRRELLRLVLQEKGSIIPRPIKDLFWKMSKVLHLFYIKDDGFTSHDMFNFVNDVIQEPVSVDKL</sequence>
<gene>
    <name evidence="1" type="ORF">Pint_18083</name>
</gene>
<protein>
    <submittedName>
        <fullName evidence="1">Uncharacterized protein</fullName>
    </submittedName>
</protein>
<evidence type="ECO:0000313" key="1">
    <source>
        <dbReference type="EMBL" id="KAJ0042978.1"/>
    </source>
</evidence>
<comment type="caution">
    <text evidence="1">The sequence shown here is derived from an EMBL/GenBank/DDBJ whole genome shotgun (WGS) entry which is preliminary data.</text>
</comment>
<organism evidence="1 2">
    <name type="scientific">Pistacia integerrima</name>
    <dbReference type="NCBI Taxonomy" id="434235"/>
    <lineage>
        <taxon>Eukaryota</taxon>
        <taxon>Viridiplantae</taxon>
        <taxon>Streptophyta</taxon>
        <taxon>Embryophyta</taxon>
        <taxon>Tracheophyta</taxon>
        <taxon>Spermatophyta</taxon>
        <taxon>Magnoliopsida</taxon>
        <taxon>eudicotyledons</taxon>
        <taxon>Gunneridae</taxon>
        <taxon>Pentapetalae</taxon>
        <taxon>rosids</taxon>
        <taxon>malvids</taxon>
        <taxon>Sapindales</taxon>
        <taxon>Anacardiaceae</taxon>
        <taxon>Pistacia</taxon>
    </lineage>
</organism>
<name>A0ACC0YZ12_9ROSI</name>
<dbReference type="EMBL" id="CM047739">
    <property type="protein sequence ID" value="KAJ0042978.1"/>
    <property type="molecule type" value="Genomic_DNA"/>
</dbReference>